<accession>A0A378IU30</accession>
<evidence type="ECO:0000313" key="4">
    <source>
        <dbReference type="Proteomes" id="UP000054854"/>
    </source>
</evidence>
<feature type="compositionally biased region" description="Basic and acidic residues" evidence="1">
    <location>
        <begin position="42"/>
        <end position="64"/>
    </location>
</feature>
<protein>
    <submittedName>
        <fullName evidence="3">Uncharacterized protein</fullName>
    </submittedName>
</protein>
<feature type="region of interest" description="Disordered" evidence="1">
    <location>
        <begin position="1"/>
        <end position="85"/>
    </location>
</feature>
<feature type="compositionally biased region" description="Basic and acidic residues" evidence="1">
    <location>
        <begin position="1"/>
        <end position="28"/>
    </location>
</feature>
<proteinExistence type="predicted"/>
<dbReference type="Proteomes" id="UP000255316">
    <property type="component" value="Unassembled WGS sequence"/>
</dbReference>
<dbReference type="EMBL" id="LNXX01000042">
    <property type="protein sequence ID" value="KTC83428.1"/>
    <property type="molecule type" value="Genomic_DNA"/>
</dbReference>
<evidence type="ECO:0000256" key="1">
    <source>
        <dbReference type="SAM" id="MobiDB-lite"/>
    </source>
</evidence>
<reference evidence="2 4" key="1">
    <citation type="submission" date="2015-11" db="EMBL/GenBank/DDBJ databases">
        <title>Genomic analysis of 38 Legionella species identifies large and diverse effector repertoires.</title>
        <authorList>
            <person name="Burstein D."/>
            <person name="Amaro F."/>
            <person name="Zusman T."/>
            <person name="Lifshitz Z."/>
            <person name="Cohen O."/>
            <person name="Gilbert J.A."/>
            <person name="Pupko T."/>
            <person name="Shuman H.A."/>
            <person name="Segal G."/>
        </authorList>
    </citation>
    <scope>NUCLEOTIDE SEQUENCE [LARGE SCALE GENOMIC DNA]</scope>
    <source>
        <strain evidence="2 4">CDC#72-OH-14</strain>
    </source>
</reference>
<dbReference type="RefSeq" id="WP_058465277.1">
    <property type="nucleotide sequence ID" value="NZ_CAAAHQ010000005.1"/>
</dbReference>
<organism evidence="3 5">
    <name type="scientific">Legionella cincinnatiensis</name>
    <dbReference type="NCBI Taxonomy" id="28085"/>
    <lineage>
        <taxon>Bacteria</taxon>
        <taxon>Pseudomonadati</taxon>
        <taxon>Pseudomonadota</taxon>
        <taxon>Gammaproteobacteria</taxon>
        <taxon>Legionellales</taxon>
        <taxon>Legionellaceae</taxon>
        <taxon>Legionella</taxon>
    </lineage>
</organism>
<feature type="compositionally biased region" description="Polar residues" evidence="1">
    <location>
        <begin position="65"/>
        <end position="85"/>
    </location>
</feature>
<dbReference type="Proteomes" id="UP000054854">
    <property type="component" value="Unassembled WGS sequence"/>
</dbReference>
<dbReference type="EMBL" id="UGNX01000001">
    <property type="protein sequence ID" value="STX35514.1"/>
    <property type="molecule type" value="Genomic_DNA"/>
</dbReference>
<name>A0A378IU30_9GAMM</name>
<reference evidence="3 5" key="2">
    <citation type="submission" date="2018-06" db="EMBL/GenBank/DDBJ databases">
        <authorList>
            <consortium name="Pathogen Informatics"/>
            <person name="Doyle S."/>
        </authorList>
    </citation>
    <scope>NUCLEOTIDE SEQUENCE [LARGE SCALE GENOMIC DNA]</scope>
    <source>
        <strain evidence="3 5">NCTC12438</strain>
    </source>
</reference>
<gene>
    <name evidence="2" type="ORF">Lcin_2115</name>
    <name evidence="3" type="ORF">NCTC12438_02130</name>
</gene>
<sequence length="740" mass="85074">MSKSKILKELMKKNAKDLVEKPREKREPSYASTNKSQPTSKENGRESDKNEFNSKENERNELNAKENTSTRSNNNYEEKNTTQVINENEEYDSSNYGSGAMWNHVFDSRDDFSVSVIDIDGVIESYISKEHDLSTAQNIPLSWKELEILNQMSIKFNGTEIMDLNEKVALIMLRESIHDPKALKEQLPSMKQQMEFTSNDYHTYPALPLPKYNIQLRDTIKELRKIQKSPIHDKQLKPIINEAIKEARKSMGITDKKSKFEYPLPERFNEITTDKSRIVTRQQVLKKNLSKSRKNPMIANQELGKNDIRRRYYHYQSNLNNTKKTVYIPDNYVVTNISKYLEKLKKGIEQANNGIEGIDNESFKGSFNNISWHTCSEFLQHHFHHFDHIIQGFRNSTFETSVDIVKSLGEKYLDYTEYCKKQNKQAVNYDEFIDALIKAAESQGLKLDPNILTENDIVLLPETMSIDGFEYISATRLINEIAYRCPNAVAQSEKTKTETTLVRFEGEHGLEKFNEGKIGVYYTRGLPVCGLKDCKDIEMHPIQLAYLLNISVGPFHQLLKDRELLENGYKYLQDKALGIKSDPKYENAYNSWMKNYENPPDNGYKGYILTIQVKEGTELCHSKTTGGEGNPFADEVYLNEPPSDKNIKKTMEKFQNGCSYPIYDVDNGEVRIVKVNGNAPFLNVRVVVPECTPTPVNNLRVPYDNTGGLTKDDLDKIDDQLNGIDEGITKLKDVRGMGLY</sequence>
<evidence type="ECO:0000313" key="2">
    <source>
        <dbReference type="EMBL" id="KTC83428.1"/>
    </source>
</evidence>
<dbReference type="AlphaFoldDB" id="A0A378IU30"/>
<keyword evidence="4" id="KW-1185">Reference proteome</keyword>
<feature type="compositionally biased region" description="Polar residues" evidence="1">
    <location>
        <begin position="30"/>
        <end position="41"/>
    </location>
</feature>
<dbReference type="OrthoDB" id="9916933at2"/>
<evidence type="ECO:0000313" key="3">
    <source>
        <dbReference type="EMBL" id="STX35514.1"/>
    </source>
</evidence>
<evidence type="ECO:0000313" key="5">
    <source>
        <dbReference type="Proteomes" id="UP000255316"/>
    </source>
</evidence>